<keyword evidence="2" id="KW-1185">Reference proteome</keyword>
<proteinExistence type="predicted"/>
<name>A0A9P5ZFM9_9AGAR</name>
<dbReference type="InterPro" id="IPR032675">
    <property type="entry name" value="LRR_dom_sf"/>
</dbReference>
<dbReference type="Proteomes" id="UP000807469">
    <property type="component" value="Unassembled WGS sequence"/>
</dbReference>
<organism evidence="1 2">
    <name type="scientific">Pholiota conissans</name>
    <dbReference type="NCBI Taxonomy" id="109636"/>
    <lineage>
        <taxon>Eukaryota</taxon>
        <taxon>Fungi</taxon>
        <taxon>Dikarya</taxon>
        <taxon>Basidiomycota</taxon>
        <taxon>Agaricomycotina</taxon>
        <taxon>Agaricomycetes</taxon>
        <taxon>Agaricomycetidae</taxon>
        <taxon>Agaricales</taxon>
        <taxon>Agaricineae</taxon>
        <taxon>Strophariaceae</taxon>
        <taxon>Pholiota</taxon>
    </lineage>
</organism>
<sequence>MTTIPLDIVETIVDILCTDPSNIPTIRACSLVCPAFIPICRKHIFASVIIEDRFKAPSSKPQTSPIQRLNCVLSTSPEIADYIRHLDLNYHVRYNGFEDESAVFTKIKSLRSLAIRYSFGNSIHAWNDSPMRTVLLHLFRLPSLTKLILRGLNLFVLTDLAACVNLEDLEIRNVTTTSPSHYDFQYPPVRLRKLLCMYNGSVRRNMNVARRADGSPFIDVKGVTDLTLDITYDDAVKASPDLASRCRQLVNVKLYVSSASLEGVNLSQLLGASMKTLKNISICADYIDGDGEDPLCGITNALGQLNKENIIEDLTITIIILAGLFEMQENAWSHLDRMLAESAWPKLRRVSLTVLVDPDARLDAVRALDDYFPKLPETQFHWLLANKSLTFEFEARLEEASDIYPYV</sequence>
<gene>
    <name evidence="1" type="ORF">BDN70DRAFT_916944</name>
</gene>
<dbReference type="SUPFAM" id="SSF52047">
    <property type="entry name" value="RNI-like"/>
    <property type="match status" value="1"/>
</dbReference>
<dbReference type="EMBL" id="MU155135">
    <property type="protein sequence ID" value="KAF9485564.1"/>
    <property type="molecule type" value="Genomic_DNA"/>
</dbReference>
<reference evidence="1" key="1">
    <citation type="submission" date="2020-11" db="EMBL/GenBank/DDBJ databases">
        <authorList>
            <consortium name="DOE Joint Genome Institute"/>
            <person name="Ahrendt S."/>
            <person name="Riley R."/>
            <person name="Andreopoulos W."/>
            <person name="Labutti K."/>
            <person name="Pangilinan J."/>
            <person name="Ruiz-Duenas F.J."/>
            <person name="Barrasa J.M."/>
            <person name="Sanchez-Garcia M."/>
            <person name="Camarero S."/>
            <person name="Miyauchi S."/>
            <person name="Serrano A."/>
            <person name="Linde D."/>
            <person name="Babiker R."/>
            <person name="Drula E."/>
            <person name="Ayuso-Fernandez I."/>
            <person name="Pacheco R."/>
            <person name="Padilla G."/>
            <person name="Ferreira P."/>
            <person name="Barriuso J."/>
            <person name="Kellner H."/>
            <person name="Castanera R."/>
            <person name="Alfaro M."/>
            <person name="Ramirez L."/>
            <person name="Pisabarro A.G."/>
            <person name="Kuo A."/>
            <person name="Tritt A."/>
            <person name="Lipzen A."/>
            <person name="He G."/>
            <person name="Yan M."/>
            <person name="Ng V."/>
            <person name="Cullen D."/>
            <person name="Martin F."/>
            <person name="Rosso M.-N."/>
            <person name="Henrissat B."/>
            <person name="Hibbett D."/>
            <person name="Martinez A.T."/>
            <person name="Grigoriev I.V."/>
        </authorList>
    </citation>
    <scope>NUCLEOTIDE SEQUENCE</scope>
    <source>
        <strain evidence="1">CIRM-BRFM 674</strain>
    </source>
</reference>
<comment type="caution">
    <text evidence="1">The sequence shown here is derived from an EMBL/GenBank/DDBJ whole genome shotgun (WGS) entry which is preliminary data.</text>
</comment>
<evidence type="ECO:0000313" key="2">
    <source>
        <dbReference type="Proteomes" id="UP000807469"/>
    </source>
</evidence>
<dbReference type="AlphaFoldDB" id="A0A9P5ZFM9"/>
<dbReference type="OrthoDB" id="2921803at2759"/>
<evidence type="ECO:0000313" key="1">
    <source>
        <dbReference type="EMBL" id="KAF9485564.1"/>
    </source>
</evidence>
<dbReference type="Gene3D" id="3.80.10.10">
    <property type="entry name" value="Ribonuclease Inhibitor"/>
    <property type="match status" value="1"/>
</dbReference>
<protein>
    <submittedName>
        <fullName evidence="1">Uncharacterized protein</fullName>
    </submittedName>
</protein>
<accession>A0A9P5ZFM9</accession>